<reference evidence="1" key="3">
    <citation type="submission" date="2023-05" db="EMBL/GenBank/DDBJ databases">
        <authorList>
            <person name="Smith C.H."/>
        </authorList>
    </citation>
    <scope>NUCLEOTIDE SEQUENCE</scope>
    <source>
        <strain evidence="1">CHS0354</strain>
        <tissue evidence="1">Mantle</tissue>
    </source>
</reference>
<gene>
    <name evidence="1" type="ORF">CHS0354_037661</name>
</gene>
<reference evidence="1" key="1">
    <citation type="journal article" date="2021" name="Genome Biol. Evol.">
        <title>A High-Quality Reference Genome for a Parasitic Bivalve with Doubly Uniparental Inheritance (Bivalvia: Unionida).</title>
        <authorList>
            <person name="Smith C.H."/>
        </authorList>
    </citation>
    <scope>NUCLEOTIDE SEQUENCE</scope>
    <source>
        <strain evidence="1">CHS0354</strain>
    </source>
</reference>
<proteinExistence type="predicted"/>
<dbReference type="EMBL" id="JAEAOA010002204">
    <property type="protein sequence ID" value="KAK3605261.1"/>
    <property type="molecule type" value="Genomic_DNA"/>
</dbReference>
<accession>A0AAE0T7U1</accession>
<dbReference type="Proteomes" id="UP001195483">
    <property type="component" value="Unassembled WGS sequence"/>
</dbReference>
<evidence type="ECO:0000313" key="2">
    <source>
        <dbReference type="Proteomes" id="UP001195483"/>
    </source>
</evidence>
<evidence type="ECO:0000313" key="1">
    <source>
        <dbReference type="EMBL" id="KAK3605261.1"/>
    </source>
</evidence>
<dbReference type="AlphaFoldDB" id="A0AAE0T7U1"/>
<organism evidence="1 2">
    <name type="scientific">Potamilus streckersoni</name>
    <dbReference type="NCBI Taxonomy" id="2493646"/>
    <lineage>
        <taxon>Eukaryota</taxon>
        <taxon>Metazoa</taxon>
        <taxon>Spiralia</taxon>
        <taxon>Lophotrochozoa</taxon>
        <taxon>Mollusca</taxon>
        <taxon>Bivalvia</taxon>
        <taxon>Autobranchia</taxon>
        <taxon>Heteroconchia</taxon>
        <taxon>Palaeoheterodonta</taxon>
        <taxon>Unionida</taxon>
        <taxon>Unionoidea</taxon>
        <taxon>Unionidae</taxon>
        <taxon>Ambleminae</taxon>
        <taxon>Lampsilini</taxon>
        <taxon>Potamilus</taxon>
    </lineage>
</organism>
<sequence>MKENVISNPELQLECWQEHFKDIRNGTPVKNPPDIQHWEDLKINLEPFTMEEIITAIKKI</sequence>
<feature type="non-terminal residue" evidence="1">
    <location>
        <position position="60"/>
    </location>
</feature>
<protein>
    <submittedName>
        <fullName evidence="1">Uncharacterized protein</fullName>
    </submittedName>
</protein>
<comment type="caution">
    <text evidence="1">The sequence shown here is derived from an EMBL/GenBank/DDBJ whole genome shotgun (WGS) entry which is preliminary data.</text>
</comment>
<reference evidence="1" key="2">
    <citation type="journal article" date="2021" name="Genome Biol. Evol.">
        <title>Developing a high-quality reference genome for a parasitic bivalve with doubly uniparental inheritance (Bivalvia: Unionida).</title>
        <authorList>
            <person name="Smith C.H."/>
        </authorList>
    </citation>
    <scope>NUCLEOTIDE SEQUENCE</scope>
    <source>
        <strain evidence="1">CHS0354</strain>
        <tissue evidence="1">Mantle</tissue>
    </source>
</reference>
<name>A0AAE0T7U1_9BIVA</name>
<keyword evidence="2" id="KW-1185">Reference proteome</keyword>